<evidence type="ECO:0000259" key="4">
    <source>
        <dbReference type="Pfam" id="PF08241"/>
    </source>
</evidence>
<dbReference type="GO" id="GO:0008757">
    <property type="term" value="F:S-adenosylmethionine-dependent methyltransferase activity"/>
    <property type="evidence" value="ECO:0007669"/>
    <property type="project" value="InterPro"/>
</dbReference>
<keyword evidence="2 5" id="KW-0489">Methyltransferase</keyword>
<evidence type="ECO:0000256" key="2">
    <source>
        <dbReference type="ARBA" id="ARBA00022603"/>
    </source>
</evidence>
<dbReference type="CDD" id="cd02440">
    <property type="entry name" value="AdoMet_MTases"/>
    <property type="match status" value="1"/>
</dbReference>
<evidence type="ECO:0000313" key="7">
    <source>
        <dbReference type="Proteomes" id="UP000830542"/>
    </source>
</evidence>
<reference evidence="5" key="3">
    <citation type="submission" date="2023-12" db="EMBL/GenBank/DDBJ databases">
        <authorList>
            <person name="Sun Q."/>
            <person name="Inoue M."/>
        </authorList>
    </citation>
    <scope>NUCLEOTIDE SEQUENCE</scope>
    <source>
        <strain evidence="5">JCM 12289</strain>
    </source>
</reference>
<dbReference type="RefSeq" id="WP_244704439.1">
    <property type="nucleotide sequence ID" value="NZ_BAAADN010000046.1"/>
</dbReference>
<evidence type="ECO:0000256" key="1">
    <source>
        <dbReference type="ARBA" id="ARBA00008361"/>
    </source>
</evidence>
<evidence type="ECO:0000313" key="8">
    <source>
        <dbReference type="Proteomes" id="UP001500962"/>
    </source>
</evidence>
<sequence length="186" mass="20363">MGHHTFDADRADKLEDAGRRYRYVSGEELLWALAPDSRDTVADLGSGTGFFTDVVAPHADTVYAIDIQEAMHDHYAEKGLPDNVEPVTTGIEELPFEDGSIDGAFSTMTYHEFASDDALGEIRRVLATPGRLAIVDWSGEGIGEHGPPLDERYTVATAAESLREHGFAIEHAFTRPETFLLVATVE</sequence>
<dbReference type="InterPro" id="IPR051052">
    <property type="entry name" value="Diverse_substrate_MTase"/>
</dbReference>
<dbReference type="SUPFAM" id="SSF53335">
    <property type="entry name" value="S-adenosyl-L-methionine-dependent methyltransferases"/>
    <property type="match status" value="1"/>
</dbReference>
<comment type="similarity">
    <text evidence="1">Belongs to the methyltransferase superfamily.</text>
</comment>
<keyword evidence="7" id="KW-1185">Reference proteome</keyword>
<feature type="domain" description="Methyltransferase type 11" evidence="4">
    <location>
        <begin position="43"/>
        <end position="134"/>
    </location>
</feature>
<dbReference type="EMBL" id="BAAADN010000046">
    <property type="protein sequence ID" value="GAA0470478.1"/>
    <property type="molecule type" value="Genomic_DNA"/>
</dbReference>
<dbReference type="Gene3D" id="3.40.50.150">
    <property type="entry name" value="Vaccinia Virus protein VP39"/>
    <property type="match status" value="1"/>
</dbReference>
<proteinExistence type="inferred from homology"/>
<dbReference type="Proteomes" id="UP000830542">
    <property type="component" value="Chromosome"/>
</dbReference>
<keyword evidence="3" id="KW-0808">Transferase</keyword>
<reference evidence="6" key="2">
    <citation type="submission" date="2022-04" db="EMBL/GenBank/DDBJ databases">
        <title>Sequencing and genomic assembly of Halococcus dombrowskii.</title>
        <authorList>
            <person name="Lim S.W."/>
            <person name="MacLea K.S."/>
        </authorList>
    </citation>
    <scope>NUCLEOTIDE SEQUENCE</scope>
    <source>
        <strain evidence="6">H4</strain>
    </source>
</reference>
<evidence type="ECO:0000313" key="5">
    <source>
        <dbReference type="EMBL" id="GAA0470478.1"/>
    </source>
</evidence>
<dbReference type="InterPro" id="IPR029063">
    <property type="entry name" value="SAM-dependent_MTases_sf"/>
</dbReference>
<gene>
    <name evidence="5" type="ORF">GCM10008985_29290</name>
    <name evidence="6" type="ORF">MUK72_04870</name>
</gene>
<dbReference type="PANTHER" id="PTHR44942:SF4">
    <property type="entry name" value="METHYLTRANSFERASE TYPE 11 DOMAIN-CONTAINING PROTEIN"/>
    <property type="match status" value="1"/>
</dbReference>
<dbReference type="Proteomes" id="UP001500962">
    <property type="component" value="Unassembled WGS sequence"/>
</dbReference>
<reference evidence="5" key="1">
    <citation type="journal article" date="2014" name="Int. J. Syst. Evol. Microbiol.">
        <title>Complete genome sequence of Corynebacterium casei LMG S-19264T (=DSM 44701T), isolated from a smear-ripened cheese.</title>
        <authorList>
            <consortium name="US DOE Joint Genome Institute (JGI-PGF)"/>
            <person name="Walter F."/>
            <person name="Albersmeier A."/>
            <person name="Kalinowski J."/>
            <person name="Ruckert C."/>
        </authorList>
    </citation>
    <scope>NUCLEOTIDE SEQUENCE</scope>
    <source>
        <strain evidence="5">JCM 12289</strain>
    </source>
</reference>
<dbReference type="GO" id="GO:0032259">
    <property type="term" value="P:methylation"/>
    <property type="evidence" value="ECO:0007669"/>
    <property type="project" value="UniProtKB-KW"/>
</dbReference>
<protein>
    <submittedName>
        <fullName evidence="5">Class I SAM-dependent methyltransferase</fullName>
    </submittedName>
    <submittedName>
        <fullName evidence="6">Methyltransferase domain-containing protein</fullName>
    </submittedName>
</protein>
<dbReference type="AlphaFoldDB" id="A0AAV3SK85"/>
<name>A0AAV3SK85_HALDO</name>
<dbReference type="GeneID" id="71761156"/>
<accession>A0AAV3SK85</accession>
<dbReference type="Pfam" id="PF08241">
    <property type="entry name" value="Methyltransf_11"/>
    <property type="match status" value="1"/>
</dbReference>
<evidence type="ECO:0000313" key="6">
    <source>
        <dbReference type="EMBL" id="UOO96043.1"/>
    </source>
</evidence>
<dbReference type="InterPro" id="IPR013216">
    <property type="entry name" value="Methyltransf_11"/>
</dbReference>
<dbReference type="EMBL" id="CP095005">
    <property type="protein sequence ID" value="UOO96043.1"/>
    <property type="molecule type" value="Genomic_DNA"/>
</dbReference>
<dbReference type="PANTHER" id="PTHR44942">
    <property type="entry name" value="METHYLTRANSF_11 DOMAIN-CONTAINING PROTEIN"/>
    <property type="match status" value="1"/>
</dbReference>
<organism evidence="5 8">
    <name type="scientific">Halococcus dombrowskii</name>
    <dbReference type="NCBI Taxonomy" id="179637"/>
    <lineage>
        <taxon>Archaea</taxon>
        <taxon>Methanobacteriati</taxon>
        <taxon>Methanobacteriota</taxon>
        <taxon>Stenosarchaea group</taxon>
        <taxon>Halobacteria</taxon>
        <taxon>Halobacteriales</taxon>
        <taxon>Halococcaceae</taxon>
        <taxon>Halococcus</taxon>
    </lineage>
</organism>
<dbReference type="KEGG" id="hdo:MUK72_04870"/>
<evidence type="ECO:0000256" key="3">
    <source>
        <dbReference type="ARBA" id="ARBA00022679"/>
    </source>
</evidence>